<evidence type="ECO:0000256" key="2">
    <source>
        <dbReference type="ARBA" id="ARBA00009530"/>
    </source>
</evidence>
<comment type="subcellular location">
    <subcellularLocation>
        <location evidence="1">Membrane</location>
    </subcellularLocation>
</comment>
<dbReference type="GeneID" id="92037114"/>
<evidence type="ECO:0000256" key="6">
    <source>
        <dbReference type="SAM" id="MobiDB-lite"/>
    </source>
</evidence>
<proteinExistence type="inferred from homology"/>
<evidence type="ECO:0000256" key="7">
    <source>
        <dbReference type="SAM" id="Phobius"/>
    </source>
</evidence>
<accession>A0ABR1L9Q1</accession>
<evidence type="ECO:0000256" key="1">
    <source>
        <dbReference type="ARBA" id="ARBA00004370"/>
    </source>
</evidence>
<evidence type="ECO:0000313" key="8">
    <source>
        <dbReference type="EMBL" id="KAK7531969.1"/>
    </source>
</evidence>
<name>A0ABR1L9Q1_9PEZI</name>
<feature type="region of interest" description="Disordered" evidence="6">
    <location>
        <begin position="25"/>
        <end position="51"/>
    </location>
</feature>
<keyword evidence="4 7" id="KW-1133">Transmembrane helix</keyword>
<keyword evidence="5 7" id="KW-0472">Membrane</keyword>
<dbReference type="InterPro" id="IPR000612">
    <property type="entry name" value="PMP3"/>
</dbReference>
<dbReference type="PANTHER" id="PTHR21659">
    <property type="entry name" value="HYDROPHOBIC PROTEIN RCI2 LOW TEMPERATURE AND SALT RESPONSIVE PROTEIN LTI6 -RELATED"/>
    <property type="match status" value="1"/>
</dbReference>
<dbReference type="RefSeq" id="XP_066651639.1">
    <property type="nucleotide sequence ID" value="XM_066804208.1"/>
</dbReference>
<dbReference type="Pfam" id="PF01679">
    <property type="entry name" value="Pmp3"/>
    <property type="match status" value="1"/>
</dbReference>
<sequence length="131" mass="14112">MRATDSETGDGGWYLNATTAAPHYPAAPRQTTTPLPHHHTSPTPPPHLTTPQWYAHPLPSPQSLSNTTRTQGNFCAYLVALFLPPLPVFSRRGCGADLLISIALTILGWLPGVIHACYIIHQGKEVVVTAA</sequence>
<feature type="compositionally biased region" description="Low complexity" evidence="6">
    <location>
        <begin position="25"/>
        <end position="35"/>
    </location>
</feature>
<dbReference type="EMBL" id="JBBPEH010000011">
    <property type="protein sequence ID" value="KAK7531969.1"/>
    <property type="molecule type" value="Genomic_DNA"/>
</dbReference>
<gene>
    <name evidence="8" type="ORF">J3D65DRAFT_81543</name>
</gene>
<evidence type="ECO:0000256" key="3">
    <source>
        <dbReference type="ARBA" id="ARBA00022692"/>
    </source>
</evidence>
<keyword evidence="9" id="KW-1185">Reference proteome</keyword>
<evidence type="ECO:0000313" key="9">
    <source>
        <dbReference type="Proteomes" id="UP001360953"/>
    </source>
</evidence>
<dbReference type="PANTHER" id="PTHR21659:SF42">
    <property type="entry name" value="UPF0057 MEMBRANE PROTEIN ZK632.10-RELATED"/>
    <property type="match status" value="1"/>
</dbReference>
<reference evidence="8 9" key="1">
    <citation type="submission" date="2024-04" db="EMBL/GenBank/DDBJ databases">
        <title>Phyllosticta paracitricarpa is synonymous to the EU quarantine fungus P. citricarpa based on phylogenomic analyses.</title>
        <authorList>
            <consortium name="Lawrence Berkeley National Laboratory"/>
            <person name="Van ingen-buijs V.A."/>
            <person name="Van westerhoven A.C."/>
            <person name="Haridas S."/>
            <person name="Skiadas P."/>
            <person name="Martin F."/>
            <person name="Groenewald J.Z."/>
            <person name="Crous P.W."/>
            <person name="Seidl M.F."/>
        </authorList>
    </citation>
    <scope>NUCLEOTIDE SEQUENCE [LARGE SCALE GENOMIC DNA]</scope>
    <source>
        <strain evidence="8 9">CPC 17464</strain>
    </source>
</reference>
<organism evidence="8 9">
    <name type="scientific">Phyllosticta citribraziliensis</name>
    <dbReference type="NCBI Taxonomy" id="989973"/>
    <lineage>
        <taxon>Eukaryota</taxon>
        <taxon>Fungi</taxon>
        <taxon>Dikarya</taxon>
        <taxon>Ascomycota</taxon>
        <taxon>Pezizomycotina</taxon>
        <taxon>Dothideomycetes</taxon>
        <taxon>Dothideomycetes incertae sedis</taxon>
        <taxon>Botryosphaeriales</taxon>
        <taxon>Phyllostictaceae</taxon>
        <taxon>Phyllosticta</taxon>
    </lineage>
</organism>
<evidence type="ECO:0000256" key="5">
    <source>
        <dbReference type="ARBA" id="ARBA00023136"/>
    </source>
</evidence>
<evidence type="ECO:0000256" key="4">
    <source>
        <dbReference type="ARBA" id="ARBA00022989"/>
    </source>
</evidence>
<feature type="transmembrane region" description="Helical" evidence="7">
    <location>
        <begin position="98"/>
        <end position="121"/>
    </location>
</feature>
<keyword evidence="3 7" id="KW-0812">Transmembrane</keyword>
<comment type="similarity">
    <text evidence="2">Belongs to the UPF0057 (PMP3) family.</text>
</comment>
<dbReference type="Proteomes" id="UP001360953">
    <property type="component" value="Unassembled WGS sequence"/>
</dbReference>
<protein>
    <recommendedName>
        <fullName evidence="10">Plasma membrane proteolipid 3</fullName>
    </recommendedName>
</protein>
<comment type="caution">
    <text evidence="8">The sequence shown here is derived from an EMBL/GenBank/DDBJ whole genome shotgun (WGS) entry which is preliminary data.</text>
</comment>
<evidence type="ECO:0008006" key="10">
    <source>
        <dbReference type="Google" id="ProtNLM"/>
    </source>
</evidence>